<dbReference type="UniPathway" id="UPA00148">
    <property type="reaction ID" value="UER00220"/>
</dbReference>
<dbReference type="CDD" id="cd05388">
    <property type="entry name" value="CobB_N"/>
    <property type="match status" value="1"/>
</dbReference>
<comment type="pathway">
    <text evidence="7">Cofactor biosynthesis; adenosylcobalamin biosynthesis; cob(II)yrinate a,c-diamide from precorrin-2 (aerobic route): step 9/10.</text>
</comment>
<dbReference type="Gene3D" id="3.40.50.880">
    <property type="match status" value="1"/>
</dbReference>
<dbReference type="SUPFAM" id="SSF52317">
    <property type="entry name" value="Class I glutamine amidotransferase-like"/>
    <property type="match status" value="1"/>
</dbReference>
<dbReference type="HAMAP" id="MF_00027">
    <property type="entry name" value="CobB_CbiA"/>
    <property type="match status" value="1"/>
</dbReference>
<dbReference type="EMBL" id="FNKO01000001">
    <property type="protein sequence ID" value="SDQ44730.1"/>
    <property type="molecule type" value="Genomic_DNA"/>
</dbReference>
<dbReference type="NCBIfam" id="NF002204">
    <property type="entry name" value="PRK01077.1"/>
    <property type="match status" value="1"/>
</dbReference>
<comment type="catalytic activity">
    <reaction evidence="7">
        <text>hydrogenobyrinate + 2 L-glutamine + 2 ATP + 2 H2O = hydrogenobyrinate a,c-diamide + 2 L-glutamate + 2 ADP + 2 phosphate + 2 H(+)</text>
        <dbReference type="Rhea" id="RHEA:12544"/>
        <dbReference type="ChEBI" id="CHEBI:15377"/>
        <dbReference type="ChEBI" id="CHEBI:15378"/>
        <dbReference type="ChEBI" id="CHEBI:29985"/>
        <dbReference type="ChEBI" id="CHEBI:30616"/>
        <dbReference type="ChEBI" id="CHEBI:43474"/>
        <dbReference type="ChEBI" id="CHEBI:58359"/>
        <dbReference type="ChEBI" id="CHEBI:77873"/>
        <dbReference type="ChEBI" id="CHEBI:77874"/>
        <dbReference type="ChEBI" id="CHEBI:456216"/>
        <dbReference type="EC" id="6.3.5.9"/>
    </reaction>
</comment>
<feature type="site" description="Increases nucleophilicity of active site Cys" evidence="7">
    <location>
        <position position="449"/>
    </location>
</feature>
<sequence length="468" mass="48073">MVSASVSTTGSESESPRLVVAAPGSGHGKTTVATGLLAALRERGTEVAGFKVGPDYIDPGYHTIASGAPGRNLDPVLVGERSMAPLFAHGSRTAELSVIEGVMGLFDGRLGSADEVPAFGSTAHVASLLDAPVVLVVDAKGQSHSTAALLHGFRSFHPQLQLAGVIFNRVGSQRHEQVLREAARAVGIRVLGVLGKDEDVQVPSRHLGLVTAAEHGPAAVRAVESMAEVVAAGVDLDAVAALAGTAPALSAKPWSPDEAIGDAGGARGAGARIAVAGGAAFTFGYTEHVELLRAAGAEVLPFDPLSAESLPEGTTGLVLPGGFPEQHVAELSANVALREHVAELVAAGMPVHAECAGLLYLARSLDGYPLCGVIDVSAEMSPNLTLGYRAAVAATDSVLFREGQRVTGHEFHRTALREPDVSAPAWYWRADGVVAEGFVSGGVHASYLHTHPVGQPDAVSRFVRACAT</sequence>
<dbReference type="GO" id="GO:0042242">
    <property type="term" value="F:cobyrinic acid a,c-diamide synthase activity"/>
    <property type="evidence" value="ECO:0007669"/>
    <property type="project" value="InterPro"/>
</dbReference>
<keyword evidence="6 7" id="KW-0315">Glutamine amidotransferase</keyword>
<evidence type="ECO:0000256" key="6">
    <source>
        <dbReference type="ARBA" id="ARBA00022962"/>
    </source>
</evidence>
<dbReference type="NCBIfam" id="TIGR00379">
    <property type="entry name" value="cobB"/>
    <property type="match status" value="1"/>
</dbReference>
<name>A0A1H1AYJ8_9ACTN</name>
<evidence type="ECO:0000256" key="1">
    <source>
        <dbReference type="ARBA" id="ARBA00001946"/>
    </source>
</evidence>
<evidence type="ECO:0000256" key="8">
    <source>
        <dbReference type="SAM" id="MobiDB-lite"/>
    </source>
</evidence>
<dbReference type="AlphaFoldDB" id="A0A1H1AYJ8"/>
<dbReference type="Pfam" id="PF01656">
    <property type="entry name" value="CbiA"/>
    <property type="match status" value="1"/>
</dbReference>
<feature type="region of interest" description="Disordered" evidence="8">
    <location>
        <begin position="1"/>
        <end position="26"/>
    </location>
</feature>
<keyword evidence="2 7" id="KW-0436">Ligase</keyword>
<reference evidence="12" key="1">
    <citation type="submission" date="2016-10" db="EMBL/GenBank/DDBJ databases">
        <authorList>
            <person name="Varghese N."/>
            <person name="Submissions S."/>
        </authorList>
    </citation>
    <scope>NUCLEOTIDE SEQUENCE [LARGE SCALE GENOMIC DNA]</scope>
    <source>
        <strain evidence="12">DSM 45459</strain>
    </source>
</reference>
<dbReference type="OrthoDB" id="9764035at2"/>
<dbReference type="RefSeq" id="WP_092522395.1">
    <property type="nucleotide sequence ID" value="NZ_FNKO01000001.1"/>
</dbReference>
<evidence type="ECO:0000259" key="10">
    <source>
        <dbReference type="Pfam" id="PF07685"/>
    </source>
</evidence>
<protein>
    <recommendedName>
        <fullName evidence="7">Hydrogenobyrinate a,c-diamide synthase</fullName>
        <ecNumber evidence="7">6.3.5.9</ecNumber>
    </recommendedName>
    <alternativeName>
        <fullName evidence="7">Hydrogenobyrinic acid a,c-diamide synthase</fullName>
    </alternativeName>
</protein>
<keyword evidence="7" id="KW-0169">Cobalamin biosynthesis</keyword>
<dbReference type="InterPro" id="IPR027417">
    <property type="entry name" value="P-loop_NTPase"/>
</dbReference>
<dbReference type="PANTHER" id="PTHR43873">
    <property type="entry name" value="COBYRINATE A,C-DIAMIDE SYNTHASE"/>
    <property type="match status" value="1"/>
</dbReference>
<dbReference type="SUPFAM" id="SSF52540">
    <property type="entry name" value="P-loop containing nucleoside triphosphate hydrolases"/>
    <property type="match status" value="1"/>
</dbReference>
<feature type="active site" description="Nucleophile" evidence="7">
    <location>
        <position position="355"/>
    </location>
</feature>
<evidence type="ECO:0000256" key="2">
    <source>
        <dbReference type="ARBA" id="ARBA00022598"/>
    </source>
</evidence>
<gene>
    <name evidence="7" type="primary">cobB</name>
    <name evidence="11" type="ORF">SAMN04489718_1794</name>
</gene>
<dbReference type="InterPro" id="IPR004484">
    <property type="entry name" value="CbiA/CobB_synth"/>
</dbReference>
<comment type="function">
    <text evidence="7">Catalyzes the ATP-dependent amidation of the two carboxylate groups at positions a and c of hydrogenobyrinate, using either L-glutamine or ammonia as the nitrogen source.</text>
</comment>
<accession>A0A1H1AYJ8</accession>
<proteinExistence type="inferred from homology"/>
<dbReference type="CDD" id="cd03130">
    <property type="entry name" value="GATase1_CobB"/>
    <property type="match status" value="1"/>
</dbReference>
<comment type="miscellaneous">
    <text evidence="7">The a and c carboxylates of hydrogenobyrinate are activated for nucleophilic attack via formation of a phosphorylated intermediate by ATP. CobB catalyzes first the amidation of the c-carboxylate, and then that of the a-carboxylate.</text>
</comment>
<comment type="similarity">
    <text evidence="7">Belongs to the CobB/CbiA family.</text>
</comment>
<dbReference type="InterPro" id="IPR029062">
    <property type="entry name" value="Class_I_gatase-like"/>
</dbReference>
<comment type="domain">
    <text evidence="7">Comprises of two domains. The C-terminal domain contains the binding site for glutamine and catalyzes the hydrolysis of this substrate to glutamate and ammonia. The N-terminal domain is anticipated to bind ATP and hydrogenobyrinate and catalyzes the ultimate synthesis of the diamide product. The ammonia produced via the glutaminase domain is probably translocated to the adjacent domain via a molecular tunnel, where it reacts with an activated intermediate.</text>
</comment>
<comment type="cofactor">
    <cofactor evidence="1 7">
        <name>Mg(2+)</name>
        <dbReference type="ChEBI" id="CHEBI:18420"/>
    </cofactor>
</comment>
<dbReference type="Proteomes" id="UP000199301">
    <property type="component" value="Unassembled WGS sequence"/>
</dbReference>
<evidence type="ECO:0000259" key="9">
    <source>
        <dbReference type="Pfam" id="PF01656"/>
    </source>
</evidence>
<organism evidence="11 12">
    <name type="scientific">Actinopolyspora saharensis</name>
    <dbReference type="NCBI Taxonomy" id="995062"/>
    <lineage>
        <taxon>Bacteria</taxon>
        <taxon>Bacillati</taxon>
        <taxon>Actinomycetota</taxon>
        <taxon>Actinomycetes</taxon>
        <taxon>Actinopolysporales</taxon>
        <taxon>Actinopolysporaceae</taxon>
        <taxon>Actinopolyspora</taxon>
    </lineage>
</organism>
<evidence type="ECO:0000256" key="3">
    <source>
        <dbReference type="ARBA" id="ARBA00022741"/>
    </source>
</evidence>
<feature type="domain" description="CobQ/CobB/MinD/ParA nucleotide binding" evidence="9">
    <location>
        <begin position="18"/>
        <end position="207"/>
    </location>
</feature>
<dbReference type="PANTHER" id="PTHR43873:SF1">
    <property type="entry name" value="COBYRINATE A,C-DIAMIDE SYNTHASE"/>
    <property type="match status" value="1"/>
</dbReference>
<dbReference type="PROSITE" id="PS51274">
    <property type="entry name" value="GATASE_COBBQ"/>
    <property type="match status" value="1"/>
</dbReference>
<evidence type="ECO:0000256" key="5">
    <source>
        <dbReference type="ARBA" id="ARBA00022842"/>
    </source>
</evidence>
<dbReference type="EC" id="6.3.5.9" evidence="7"/>
<keyword evidence="12" id="KW-1185">Reference proteome</keyword>
<dbReference type="GO" id="GO:0043802">
    <property type="term" value="F:hydrogenobyrinic acid a,c-diamide synthase (glutamine-hydrolysing) activity"/>
    <property type="evidence" value="ECO:0007669"/>
    <property type="project" value="UniProtKB-UniRule"/>
</dbReference>
<dbReference type="GO" id="GO:0005524">
    <property type="term" value="F:ATP binding"/>
    <property type="evidence" value="ECO:0007669"/>
    <property type="project" value="UniProtKB-UniRule"/>
</dbReference>
<dbReference type="Pfam" id="PF07685">
    <property type="entry name" value="GATase_3"/>
    <property type="match status" value="1"/>
</dbReference>
<keyword evidence="5 7" id="KW-0460">Magnesium</keyword>
<evidence type="ECO:0000313" key="12">
    <source>
        <dbReference type="Proteomes" id="UP000199301"/>
    </source>
</evidence>
<feature type="domain" description="CobB/CobQ-like glutamine amidotransferase" evidence="10">
    <location>
        <begin position="272"/>
        <end position="451"/>
    </location>
</feature>
<dbReference type="InterPro" id="IPR011698">
    <property type="entry name" value="GATase_3"/>
</dbReference>
<evidence type="ECO:0000256" key="4">
    <source>
        <dbReference type="ARBA" id="ARBA00022840"/>
    </source>
</evidence>
<dbReference type="Gene3D" id="3.40.50.300">
    <property type="entry name" value="P-loop containing nucleotide triphosphate hydrolases"/>
    <property type="match status" value="2"/>
</dbReference>
<dbReference type="STRING" id="995062.SAMN04489718_1794"/>
<feature type="compositionally biased region" description="Polar residues" evidence="8">
    <location>
        <begin position="1"/>
        <end position="13"/>
    </location>
</feature>
<evidence type="ECO:0000313" key="11">
    <source>
        <dbReference type="EMBL" id="SDQ44730.1"/>
    </source>
</evidence>
<dbReference type="GO" id="GO:0009236">
    <property type="term" value="P:cobalamin biosynthetic process"/>
    <property type="evidence" value="ECO:0007669"/>
    <property type="project" value="UniProtKB-UniRule"/>
</dbReference>
<keyword evidence="4 7" id="KW-0067">ATP-binding</keyword>
<evidence type="ECO:0000256" key="7">
    <source>
        <dbReference type="HAMAP-Rule" id="MF_00027"/>
    </source>
</evidence>
<keyword evidence="3 7" id="KW-0547">Nucleotide-binding</keyword>
<dbReference type="InterPro" id="IPR002586">
    <property type="entry name" value="CobQ/CobB/MinD/ParA_Nub-bd_dom"/>
</dbReference>